<reference evidence="3" key="1">
    <citation type="journal article" date="2023" name="Mol. Phylogenet. Evol.">
        <title>Genome-scale phylogeny and comparative genomics of the fungal order Sordariales.</title>
        <authorList>
            <person name="Hensen N."/>
            <person name="Bonometti L."/>
            <person name="Westerberg I."/>
            <person name="Brannstrom I.O."/>
            <person name="Guillou S."/>
            <person name="Cros-Aarteil S."/>
            <person name="Calhoun S."/>
            <person name="Haridas S."/>
            <person name="Kuo A."/>
            <person name="Mondo S."/>
            <person name="Pangilinan J."/>
            <person name="Riley R."/>
            <person name="LaButti K."/>
            <person name="Andreopoulos B."/>
            <person name="Lipzen A."/>
            <person name="Chen C."/>
            <person name="Yan M."/>
            <person name="Daum C."/>
            <person name="Ng V."/>
            <person name="Clum A."/>
            <person name="Steindorff A."/>
            <person name="Ohm R.A."/>
            <person name="Martin F."/>
            <person name="Silar P."/>
            <person name="Natvig D.O."/>
            <person name="Lalanne C."/>
            <person name="Gautier V."/>
            <person name="Ament-Velasquez S.L."/>
            <person name="Kruys A."/>
            <person name="Hutchinson M.I."/>
            <person name="Powell A.J."/>
            <person name="Barry K."/>
            <person name="Miller A.N."/>
            <person name="Grigoriev I.V."/>
            <person name="Debuchy R."/>
            <person name="Gladieux P."/>
            <person name="Hiltunen Thoren M."/>
            <person name="Johannesson H."/>
        </authorList>
    </citation>
    <scope>NUCLEOTIDE SEQUENCE</scope>
    <source>
        <strain evidence="3">CBS 333.67</strain>
    </source>
</reference>
<comment type="caution">
    <text evidence="3">The sequence shown here is derived from an EMBL/GenBank/DDBJ whole genome shotgun (WGS) entry which is preliminary data.</text>
</comment>
<evidence type="ECO:0000256" key="1">
    <source>
        <dbReference type="SAM" id="MobiDB-lite"/>
    </source>
</evidence>
<accession>A0AAJ0H008</accession>
<protein>
    <submittedName>
        <fullName evidence="3">Uncharacterized protein</fullName>
    </submittedName>
</protein>
<gene>
    <name evidence="3" type="ORF">B0T15DRAFT_506112</name>
</gene>
<feature type="region of interest" description="Disordered" evidence="1">
    <location>
        <begin position="182"/>
        <end position="209"/>
    </location>
</feature>
<name>A0AAJ0H008_9PEZI</name>
<dbReference type="GeneID" id="87886379"/>
<sequence length="264" mass="29025">MTLDSPMCLLLLFIGTVAAWSRTDHWQMTVQTRWSTEFTTSSTTVLPTDAVTPISSNVSTTLETVEGYGGGGFYGPDYTIEVTVTNLFYAANASGLCPYLSSCGPNPKPTASSSSSITTDYYAPVAISNPASCTRTSFAYTTAQSLRVRPRAVSTAIPDFSEQATQSAHALLVTTYVPHAEHQPQRAKRHHVGLRGLPPRGRCLGRTRTRHGRASGCPGCRNWKYYVHVNVHVHVWSSSWGTRHYQHYSDSRLFDGTVAGWMLR</sequence>
<evidence type="ECO:0000256" key="2">
    <source>
        <dbReference type="SAM" id="SignalP"/>
    </source>
</evidence>
<organism evidence="3 4">
    <name type="scientific">Chaetomium strumarium</name>
    <dbReference type="NCBI Taxonomy" id="1170767"/>
    <lineage>
        <taxon>Eukaryota</taxon>
        <taxon>Fungi</taxon>
        <taxon>Dikarya</taxon>
        <taxon>Ascomycota</taxon>
        <taxon>Pezizomycotina</taxon>
        <taxon>Sordariomycetes</taxon>
        <taxon>Sordariomycetidae</taxon>
        <taxon>Sordariales</taxon>
        <taxon>Chaetomiaceae</taxon>
        <taxon>Chaetomium</taxon>
    </lineage>
</organism>
<keyword evidence="4" id="KW-1185">Reference proteome</keyword>
<dbReference type="RefSeq" id="XP_062725091.1">
    <property type="nucleotide sequence ID" value="XM_062867550.1"/>
</dbReference>
<proteinExistence type="predicted"/>
<dbReference type="Proteomes" id="UP001273166">
    <property type="component" value="Unassembled WGS sequence"/>
</dbReference>
<dbReference type="EMBL" id="JAUDZG010000001">
    <property type="protein sequence ID" value="KAK3309311.1"/>
    <property type="molecule type" value="Genomic_DNA"/>
</dbReference>
<dbReference type="AlphaFoldDB" id="A0AAJ0H008"/>
<reference evidence="3" key="2">
    <citation type="submission" date="2023-06" db="EMBL/GenBank/DDBJ databases">
        <authorList>
            <consortium name="Lawrence Berkeley National Laboratory"/>
            <person name="Mondo S.J."/>
            <person name="Hensen N."/>
            <person name="Bonometti L."/>
            <person name="Westerberg I."/>
            <person name="Brannstrom I.O."/>
            <person name="Guillou S."/>
            <person name="Cros-Aarteil S."/>
            <person name="Calhoun S."/>
            <person name="Haridas S."/>
            <person name="Kuo A."/>
            <person name="Pangilinan J."/>
            <person name="Riley R."/>
            <person name="Labutti K."/>
            <person name="Andreopoulos B."/>
            <person name="Lipzen A."/>
            <person name="Chen C."/>
            <person name="Yanf M."/>
            <person name="Daum C."/>
            <person name="Ng V."/>
            <person name="Clum A."/>
            <person name="Steindorff A."/>
            <person name="Ohm R."/>
            <person name="Martin F."/>
            <person name="Silar P."/>
            <person name="Natvig D."/>
            <person name="Lalanne C."/>
            <person name="Gautier V."/>
            <person name="Ament-Velasquez S.L."/>
            <person name="Kruys A."/>
            <person name="Hutchinson M.I."/>
            <person name="Powell A.J."/>
            <person name="Barry K."/>
            <person name="Miller A.N."/>
            <person name="Grigoriev I.V."/>
            <person name="Debuchy R."/>
            <person name="Gladieux P."/>
            <person name="Thoren M.H."/>
            <person name="Johannesson H."/>
        </authorList>
    </citation>
    <scope>NUCLEOTIDE SEQUENCE</scope>
    <source>
        <strain evidence="3">CBS 333.67</strain>
    </source>
</reference>
<evidence type="ECO:0000313" key="4">
    <source>
        <dbReference type="Proteomes" id="UP001273166"/>
    </source>
</evidence>
<feature type="chain" id="PRO_5042484379" evidence="2">
    <location>
        <begin position="20"/>
        <end position="264"/>
    </location>
</feature>
<keyword evidence="2" id="KW-0732">Signal</keyword>
<evidence type="ECO:0000313" key="3">
    <source>
        <dbReference type="EMBL" id="KAK3309311.1"/>
    </source>
</evidence>
<feature type="signal peptide" evidence="2">
    <location>
        <begin position="1"/>
        <end position="19"/>
    </location>
</feature>